<dbReference type="STRING" id="1220589.CD32_20270"/>
<dbReference type="GO" id="GO:0006631">
    <property type="term" value="P:fatty acid metabolic process"/>
    <property type="evidence" value="ECO:0007669"/>
    <property type="project" value="TreeGrafter"/>
</dbReference>
<dbReference type="Proteomes" id="UP000030437">
    <property type="component" value="Unassembled WGS sequence"/>
</dbReference>
<dbReference type="PANTHER" id="PTHR43201:SF5">
    <property type="entry name" value="MEDIUM-CHAIN ACYL-COA LIGASE ACSF2, MITOCHONDRIAL"/>
    <property type="match status" value="1"/>
</dbReference>
<dbReference type="InterPro" id="IPR025110">
    <property type="entry name" value="AMP-bd_C"/>
</dbReference>
<dbReference type="Gene3D" id="3.30.300.30">
    <property type="match status" value="1"/>
</dbReference>
<dbReference type="InterPro" id="IPR020845">
    <property type="entry name" value="AMP-binding_CS"/>
</dbReference>
<organism evidence="5 6">
    <name type="scientific">Lysinibacillus odysseyi 34hs-1 = NBRC 100172</name>
    <dbReference type="NCBI Taxonomy" id="1220589"/>
    <lineage>
        <taxon>Bacteria</taxon>
        <taxon>Bacillati</taxon>
        <taxon>Bacillota</taxon>
        <taxon>Bacilli</taxon>
        <taxon>Bacillales</taxon>
        <taxon>Bacillaceae</taxon>
        <taxon>Lysinibacillus</taxon>
    </lineage>
</organism>
<evidence type="ECO:0000313" key="5">
    <source>
        <dbReference type="EMBL" id="KGR81683.1"/>
    </source>
</evidence>
<sequence>MYDEQQWILNRIRLTPQKEALVEIETGRSWTYNQLGKEISKWRQILYAHDILAGDRVCIISENNIDTFAILFACGLQGAIFVPFNWRLGKKEISVLASDCKPKLCIYEESFEDIACNLSVAYTWKLGDKLADEHTLPGINISWQAADPWLIIYTGGTTGHPKGAVLSFDSVNWNAMNTIISWSLSSEDCTINYMPLFHTGGINALAIPLLMAGGKVIIGRKFDAETAVRALDEYRSTISLFVPTMYQEIVQTSYFSQSKFPTVKVFLSGGAPCPKTIYGHFQKRGLSFKEGYGLTEAGPNNFYIDPLEALRKCGAVGKSMQFNQVRIVKEDGTLCKYEEIGELQLRGRHLFKEYWQNEQATQDTFDGEWFKTGDLAKMDREEDVFIVGRKKDIIISGGENIYPQEIEQCISKHPNVKETAVVGTEDGYWGEVVTAFIVCEKMIEDFEAEIRASCLEHLGKFKIPKKIYFLSELPKTTVGKIDKLKLKQLVTNK</sequence>
<dbReference type="GO" id="GO:0031956">
    <property type="term" value="F:medium-chain fatty acid-CoA ligase activity"/>
    <property type="evidence" value="ECO:0007669"/>
    <property type="project" value="TreeGrafter"/>
</dbReference>
<comment type="caution">
    <text evidence="5">The sequence shown here is derived from an EMBL/GenBank/DDBJ whole genome shotgun (WGS) entry which is preliminary data.</text>
</comment>
<dbReference type="FunFam" id="3.30.300.30:FF:000008">
    <property type="entry name" value="2,3-dihydroxybenzoate-AMP ligase"/>
    <property type="match status" value="1"/>
</dbReference>
<evidence type="ECO:0000256" key="1">
    <source>
        <dbReference type="ARBA" id="ARBA00006432"/>
    </source>
</evidence>
<dbReference type="PROSITE" id="PS00455">
    <property type="entry name" value="AMP_BINDING"/>
    <property type="match status" value="1"/>
</dbReference>
<dbReference type="eggNOG" id="COG0318">
    <property type="taxonomic scope" value="Bacteria"/>
</dbReference>
<dbReference type="Pfam" id="PF00501">
    <property type="entry name" value="AMP-binding"/>
    <property type="match status" value="1"/>
</dbReference>
<keyword evidence="2 5" id="KW-0436">Ligase</keyword>
<dbReference type="InterPro" id="IPR042099">
    <property type="entry name" value="ANL_N_sf"/>
</dbReference>
<dbReference type="Gene3D" id="3.40.50.12780">
    <property type="entry name" value="N-terminal domain of ligase-like"/>
    <property type="match status" value="1"/>
</dbReference>
<dbReference type="AlphaFoldDB" id="A0A0A3IFT1"/>
<dbReference type="EMBL" id="JPVP01000060">
    <property type="protein sequence ID" value="KGR81683.1"/>
    <property type="molecule type" value="Genomic_DNA"/>
</dbReference>
<dbReference type="Pfam" id="PF13193">
    <property type="entry name" value="AMP-binding_C"/>
    <property type="match status" value="1"/>
</dbReference>
<feature type="domain" description="AMP-dependent synthetase/ligase" evidence="3">
    <location>
        <begin position="13"/>
        <end position="355"/>
    </location>
</feature>
<dbReference type="SUPFAM" id="SSF56801">
    <property type="entry name" value="Acetyl-CoA synthetase-like"/>
    <property type="match status" value="1"/>
</dbReference>
<evidence type="ECO:0000259" key="4">
    <source>
        <dbReference type="Pfam" id="PF13193"/>
    </source>
</evidence>
<name>A0A0A3IFT1_9BACI</name>
<dbReference type="RefSeq" id="WP_036158367.1">
    <property type="nucleotide sequence ID" value="NZ_AVCX01000001.1"/>
</dbReference>
<evidence type="ECO:0000256" key="2">
    <source>
        <dbReference type="ARBA" id="ARBA00022598"/>
    </source>
</evidence>
<reference evidence="5 6" key="1">
    <citation type="submission" date="2014-02" db="EMBL/GenBank/DDBJ databases">
        <title>Draft genome sequence of Lysinibacillus odysseyi NBRC 100172.</title>
        <authorList>
            <person name="Zhang F."/>
            <person name="Wang G."/>
            <person name="Zhang L."/>
        </authorList>
    </citation>
    <scope>NUCLEOTIDE SEQUENCE [LARGE SCALE GENOMIC DNA]</scope>
    <source>
        <strain evidence="5 6">NBRC 100172</strain>
    </source>
</reference>
<dbReference type="PANTHER" id="PTHR43201">
    <property type="entry name" value="ACYL-COA SYNTHETASE"/>
    <property type="match status" value="1"/>
</dbReference>
<protein>
    <submittedName>
        <fullName evidence="5">Long-chain fatty acid--CoA ligase</fullName>
    </submittedName>
</protein>
<proteinExistence type="inferred from homology"/>
<comment type="similarity">
    <text evidence="1">Belongs to the ATP-dependent AMP-binding enzyme family.</text>
</comment>
<gene>
    <name evidence="5" type="ORF">CD32_20270</name>
</gene>
<accession>A0A0A3IFT1</accession>
<keyword evidence="6" id="KW-1185">Reference proteome</keyword>
<dbReference type="OrthoDB" id="9757771at2"/>
<dbReference type="InterPro" id="IPR000873">
    <property type="entry name" value="AMP-dep_synth/lig_dom"/>
</dbReference>
<dbReference type="InterPro" id="IPR045851">
    <property type="entry name" value="AMP-bd_C_sf"/>
</dbReference>
<evidence type="ECO:0000313" key="6">
    <source>
        <dbReference type="Proteomes" id="UP000030437"/>
    </source>
</evidence>
<feature type="domain" description="AMP-binding enzyme C-terminal" evidence="4">
    <location>
        <begin position="405"/>
        <end position="480"/>
    </location>
</feature>
<evidence type="ECO:0000259" key="3">
    <source>
        <dbReference type="Pfam" id="PF00501"/>
    </source>
</evidence>